<feature type="domain" description="Transferrin receptor-like dimerisation" evidence="5">
    <location>
        <begin position="693"/>
        <end position="815"/>
    </location>
</feature>
<feature type="transmembrane region" description="Helical" evidence="3">
    <location>
        <begin position="64"/>
        <end position="84"/>
    </location>
</feature>
<dbReference type="InterPro" id="IPR003137">
    <property type="entry name" value="PA_domain"/>
</dbReference>
<dbReference type="STRING" id="1202772.A0A1V9YAP1"/>
<evidence type="ECO:0000313" key="8">
    <source>
        <dbReference type="Proteomes" id="UP000243579"/>
    </source>
</evidence>
<evidence type="ECO:0000256" key="3">
    <source>
        <dbReference type="SAM" id="Phobius"/>
    </source>
</evidence>
<dbReference type="InterPro" id="IPR007484">
    <property type="entry name" value="Peptidase_M28"/>
</dbReference>
<feature type="domain" description="PA" evidence="4">
    <location>
        <begin position="201"/>
        <end position="268"/>
    </location>
</feature>
<evidence type="ECO:0000313" key="7">
    <source>
        <dbReference type="EMBL" id="OQR82800.1"/>
    </source>
</evidence>
<keyword evidence="3" id="KW-0472">Membrane</keyword>
<organism evidence="7 8">
    <name type="scientific">Achlya hypogyna</name>
    <name type="common">Oomycete</name>
    <name type="synonym">Protoachlya hypogyna</name>
    <dbReference type="NCBI Taxonomy" id="1202772"/>
    <lineage>
        <taxon>Eukaryota</taxon>
        <taxon>Sar</taxon>
        <taxon>Stramenopiles</taxon>
        <taxon>Oomycota</taxon>
        <taxon>Saprolegniomycetes</taxon>
        <taxon>Saprolegniales</taxon>
        <taxon>Achlyaceae</taxon>
        <taxon>Achlya</taxon>
    </lineage>
</organism>
<dbReference type="Pfam" id="PF04389">
    <property type="entry name" value="Peptidase_M28"/>
    <property type="match status" value="1"/>
</dbReference>
<dbReference type="PANTHER" id="PTHR10404:SF46">
    <property type="entry name" value="VACUOLAR PROTEIN SORTING-ASSOCIATED PROTEIN 70"/>
    <property type="match status" value="1"/>
</dbReference>
<gene>
    <name evidence="7" type="ORF">ACHHYP_15510</name>
</gene>
<keyword evidence="3" id="KW-0812">Transmembrane</keyword>
<sequence length="821" mass="89486">MTTSHEQFTEEDDTEEEVVLNVRRPSRITIPDPSEKRSSLYQDSPRASHEPPKLSAAEMRRRKMIGCSSLAALFLSVVVCISMIRVLSGNEHLSALTPNQRNFMLATKAAGAKETLTYYTKDSRAAGSAGDLAMAKYIMQKALDFGFPEDNVKLSEYDILLNEPISVRVGLVGAVKDLAEKYVNKPSMTPFHYYSMNGTAQGKLVYAHYGRTEDYEKLRSAGVNMTGKVILVRMGRISLAAKVEIAKDTGAVAVLTYSDPADNGSLKGKAWPNGPYAPTDRASYGTVYMGNGDPSTPDDVSSPVMDRLPVDMVFSESNTRNILPQIISVPISADLAKSLLANVSNGSAASTVFSDFAPGLGAAESYLCGDSAVDVVVENMQKYSYKRTWNVVILLEGTREADRMVLVASQRDSITSGAISPGSGNAVFIEMLRGIGNLLSNGWAPHRTLFLASVDAEDYGNVGTSEWIDKHASNFAARAVVFLNVRDPVLGPGALTVEASSSLRTALLYATLGIAQPETNPGDAQHPASALSNVTLHADESAVSGPTSFIHGNTTLVWEDLTNTVSDSIYYSWLKAAKAADPSAVTPSILLPGTTHLLSPFVVRLGVPVVEFAFDSGIDSIDDTTYDTLDWMKAYGDPSFTFHRAAAQLYGSIMLSFSDSVFLPYDFVEYAKDLRAGKTRLATVLQTYSSFSLNLDRLERAIVAFQKAAIDINKRIVQMSDEMLDVLNGQMIVDVKRARDMNNRLMMTERAFLIPEGLPGKPWMKHSVYGLSAWNDYNVTLFPGVFTALSEKSHIDAKYQLHRLCRIIEDATDTLLTVQLA</sequence>
<dbReference type="GO" id="GO:0004180">
    <property type="term" value="F:carboxypeptidase activity"/>
    <property type="evidence" value="ECO:0007669"/>
    <property type="project" value="TreeGrafter"/>
</dbReference>
<dbReference type="Pfam" id="PF04253">
    <property type="entry name" value="TFR_dimer"/>
    <property type="match status" value="1"/>
</dbReference>
<dbReference type="SUPFAM" id="SSF53187">
    <property type="entry name" value="Zn-dependent exopeptidases"/>
    <property type="match status" value="1"/>
</dbReference>
<dbReference type="OrthoDB" id="10013407at2759"/>
<evidence type="ECO:0000259" key="6">
    <source>
        <dbReference type="Pfam" id="PF04389"/>
    </source>
</evidence>
<evidence type="ECO:0000256" key="1">
    <source>
        <dbReference type="ARBA" id="ARBA00005634"/>
    </source>
</evidence>
<keyword evidence="8" id="KW-1185">Reference proteome</keyword>
<proteinExistence type="inferred from homology"/>
<accession>A0A1V9YAP1</accession>
<name>A0A1V9YAP1_ACHHY</name>
<dbReference type="SUPFAM" id="SSF52025">
    <property type="entry name" value="PA domain"/>
    <property type="match status" value="1"/>
</dbReference>
<dbReference type="Gene3D" id="3.40.630.10">
    <property type="entry name" value="Zn peptidases"/>
    <property type="match status" value="1"/>
</dbReference>
<dbReference type="InterPro" id="IPR036757">
    <property type="entry name" value="TFR-like_dimer_dom_sf"/>
</dbReference>
<keyword evidence="3" id="KW-1133">Transmembrane helix</keyword>
<protein>
    <submittedName>
        <fullName evidence="7">N-acetylated-alpha-linked acidic dipeptidase-like protein</fullName>
    </submittedName>
</protein>
<dbReference type="EMBL" id="JNBR01002418">
    <property type="protein sequence ID" value="OQR82800.1"/>
    <property type="molecule type" value="Genomic_DNA"/>
</dbReference>
<feature type="region of interest" description="Disordered" evidence="2">
    <location>
        <begin position="1"/>
        <end position="55"/>
    </location>
</feature>
<reference evidence="7 8" key="1">
    <citation type="journal article" date="2014" name="Genome Biol. Evol.">
        <title>The secreted proteins of Achlya hypogyna and Thraustotheca clavata identify the ancestral oomycete secretome and reveal gene acquisitions by horizontal gene transfer.</title>
        <authorList>
            <person name="Misner I."/>
            <person name="Blouin N."/>
            <person name="Leonard G."/>
            <person name="Richards T.A."/>
            <person name="Lane C.E."/>
        </authorList>
    </citation>
    <scope>NUCLEOTIDE SEQUENCE [LARGE SCALE GENOMIC DNA]</scope>
    <source>
        <strain evidence="7 8">ATCC 48635</strain>
    </source>
</reference>
<dbReference type="AlphaFoldDB" id="A0A1V9YAP1"/>
<feature type="compositionally biased region" description="Acidic residues" evidence="2">
    <location>
        <begin position="9"/>
        <end position="18"/>
    </location>
</feature>
<dbReference type="PANTHER" id="PTHR10404">
    <property type="entry name" value="N-ACETYLATED-ALPHA-LINKED ACIDIC DIPEPTIDASE"/>
    <property type="match status" value="1"/>
</dbReference>
<dbReference type="SUPFAM" id="SSF47672">
    <property type="entry name" value="Transferrin receptor-like dimerisation domain"/>
    <property type="match status" value="1"/>
</dbReference>
<dbReference type="InterPro" id="IPR046450">
    <property type="entry name" value="PA_dom_sf"/>
</dbReference>
<feature type="domain" description="Peptidase M28" evidence="6">
    <location>
        <begin position="390"/>
        <end position="484"/>
    </location>
</feature>
<dbReference type="InterPro" id="IPR039373">
    <property type="entry name" value="Peptidase_M28B"/>
</dbReference>
<dbReference type="Pfam" id="PF02225">
    <property type="entry name" value="PA"/>
    <property type="match status" value="1"/>
</dbReference>
<dbReference type="Gene3D" id="1.20.930.40">
    <property type="entry name" value="Transferrin receptor-like, dimerisation domain"/>
    <property type="match status" value="1"/>
</dbReference>
<comment type="caution">
    <text evidence="7">The sequence shown here is derived from an EMBL/GenBank/DDBJ whole genome shotgun (WGS) entry which is preliminary data.</text>
</comment>
<evidence type="ECO:0000259" key="5">
    <source>
        <dbReference type="Pfam" id="PF04253"/>
    </source>
</evidence>
<dbReference type="Gene3D" id="3.50.30.30">
    <property type="match status" value="1"/>
</dbReference>
<dbReference type="Proteomes" id="UP000243579">
    <property type="component" value="Unassembled WGS sequence"/>
</dbReference>
<dbReference type="InterPro" id="IPR007365">
    <property type="entry name" value="TFR-like_dimer_dom"/>
</dbReference>
<evidence type="ECO:0000259" key="4">
    <source>
        <dbReference type="Pfam" id="PF02225"/>
    </source>
</evidence>
<evidence type="ECO:0000256" key="2">
    <source>
        <dbReference type="SAM" id="MobiDB-lite"/>
    </source>
</evidence>
<comment type="similarity">
    <text evidence="1">Belongs to the peptidase M28 family. M28B subfamily.</text>
</comment>